<keyword evidence="2" id="KW-1185">Reference proteome</keyword>
<reference evidence="1 2" key="1">
    <citation type="submission" date="2019-07" db="EMBL/GenBank/DDBJ databases">
        <title>New species of Amycolatopsis and Streptomyces.</title>
        <authorList>
            <person name="Duangmal K."/>
            <person name="Teo W.F.A."/>
            <person name="Lipun K."/>
        </authorList>
    </citation>
    <scope>NUCLEOTIDE SEQUENCE [LARGE SCALE GENOMIC DNA]</scope>
    <source>
        <strain evidence="1 2">NBRC 109810</strain>
    </source>
</reference>
<dbReference type="EMBL" id="VJZD01000082">
    <property type="protein sequence ID" value="MPY33637.1"/>
    <property type="molecule type" value="Genomic_DNA"/>
</dbReference>
<gene>
    <name evidence="1" type="ORF">FNH09_21015</name>
</gene>
<comment type="caution">
    <text evidence="1">The sequence shown here is derived from an EMBL/GenBank/DDBJ whole genome shotgun (WGS) entry which is preliminary data.</text>
</comment>
<dbReference type="RefSeq" id="WP_152890253.1">
    <property type="nucleotide sequence ID" value="NZ_VJZD01000082.1"/>
</dbReference>
<proteinExistence type="predicted"/>
<evidence type="ECO:0000313" key="1">
    <source>
        <dbReference type="EMBL" id="MPY33637.1"/>
    </source>
</evidence>
<dbReference type="Proteomes" id="UP000325849">
    <property type="component" value="Unassembled WGS sequence"/>
</dbReference>
<accession>A0A5N8VEH3</accession>
<protein>
    <submittedName>
        <fullName evidence="1">Uncharacterized protein</fullName>
    </submittedName>
</protein>
<dbReference type="AlphaFoldDB" id="A0A5N8VEH3"/>
<name>A0A5N8VEH3_9ACTN</name>
<organism evidence="1 2">
    <name type="scientific">Streptomyces adustus</name>
    <dbReference type="NCBI Taxonomy" id="1609272"/>
    <lineage>
        <taxon>Bacteria</taxon>
        <taxon>Bacillati</taxon>
        <taxon>Actinomycetota</taxon>
        <taxon>Actinomycetes</taxon>
        <taxon>Kitasatosporales</taxon>
        <taxon>Streptomycetaceae</taxon>
        <taxon>Streptomyces</taxon>
    </lineage>
</organism>
<evidence type="ECO:0000313" key="2">
    <source>
        <dbReference type="Proteomes" id="UP000325849"/>
    </source>
</evidence>
<sequence>MAIKDLTCGNAQALALGLEHGAKREETPELSAPRLLLQVKGGPRRTSTRLGLEAFQEDRALP</sequence>